<dbReference type="AlphaFoldDB" id="A0A0A9D9H5"/>
<evidence type="ECO:0000313" key="1">
    <source>
        <dbReference type="EMBL" id="JAD80397.1"/>
    </source>
</evidence>
<sequence length="36" mass="4311">MHLSIFVLGLTKYLMYSSLHYLLFSNEQLQYDDNNV</sequence>
<dbReference type="EMBL" id="GBRH01217498">
    <property type="protein sequence ID" value="JAD80397.1"/>
    <property type="molecule type" value="Transcribed_RNA"/>
</dbReference>
<accession>A0A0A9D9H5</accession>
<name>A0A0A9D9H5_ARUDO</name>
<proteinExistence type="predicted"/>
<protein>
    <submittedName>
        <fullName evidence="1">Uncharacterized protein</fullName>
    </submittedName>
</protein>
<reference evidence="1" key="1">
    <citation type="submission" date="2014-09" db="EMBL/GenBank/DDBJ databases">
        <authorList>
            <person name="Magalhaes I.L.F."/>
            <person name="Oliveira U."/>
            <person name="Santos F.R."/>
            <person name="Vidigal T.H.D.A."/>
            <person name="Brescovit A.D."/>
            <person name="Santos A.J."/>
        </authorList>
    </citation>
    <scope>NUCLEOTIDE SEQUENCE</scope>
    <source>
        <tissue evidence="1">Shoot tissue taken approximately 20 cm above the soil surface</tissue>
    </source>
</reference>
<organism evidence="1">
    <name type="scientific">Arundo donax</name>
    <name type="common">Giant reed</name>
    <name type="synonym">Donax arundinaceus</name>
    <dbReference type="NCBI Taxonomy" id="35708"/>
    <lineage>
        <taxon>Eukaryota</taxon>
        <taxon>Viridiplantae</taxon>
        <taxon>Streptophyta</taxon>
        <taxon>Embryophyta</taxon>
        <taxon>Tracheophyta</taxon>
        <taxon>Spermatophyta</taxon>
        <taxon>Magnoliopsida</taxon>
        <taxon>Liliopsida</taxon>
        <taxon>Poales</taxon>
        <taxon>Poaceae</taxon>
        <taxon>PACMAD clade</taxon>
        <taxon>Arundinoideae</taxon>
        <taxon>Arundineae</taxon>
        <taxon>Arundo</taxon>
    </lineage>
</organism>
<reference evidence="1" key="2">
    <citation type="journal article" date="2015" name="Data Brief">
        <title>Shoot transcriptome of the giant reed, Arundo donax.</title>
        <authorList>
            <person name="Barrero R.A."/>
            <person name="Guerrero F.D."/>
            <person name="Moolhuijzen P."/>
            <person name="Goolsby J.A."/>
            <person name="Tidwell J."/>
            <person name="Bellgard S.E."/>
            <person name="Bellgard M.I."/>
        </authorList>
    </citation>
    <scope>NUCLEOTIDE SEQUENCE</scope>
    <source>
        <tissue evidence="1">Shoot tissue taken approximately 20 cm above the soil surface</tissue>
    </source>
</reference>